<dbReference type="InterPro" id="IPR011658">
    <property type="entry name" value="PA14_dom"/>
</dbReference>
<dbReference type="InterPro" id="IPR036962">
    <property type="entry name" value="Glyco_hydro_3_N_sf"/>
</dbReference>
<dbReference type="Pfam" id="PF00933">
    <property type="entry name" value="Glyco_hydro_3"/>
    <property type="match status" value="1"/>
</dbReference>
<dbReference type="AlphaFoldDB" id="A0A7W7K445"/>
<dbReference type="EC" id="3.2.1.21" evidence="5"/>
<dbReference type="InterPro" id="IPR026891">
    <property type="entry name" value="Fn3-like"/>
</dbReference>
<dbReference type="InterPro" id="IPR037524">
    <property type="entry name" value="PA14/GLEYA"/>
</dbReference>
<evidence type="ECO:0000256" key="3">
    <source>
        <dbReference type="SAM" id="SignalP"/>
    </source>
</evidence>
<dbReference type="SUPFAM" id="SSF52279">
    <property type="entry name" value="Beta-D-glucan exohydrolase, C-terminal domain"/>
    <property type="match status" value="1"/>
</dbReference>
<dbReference type="PANTHER" id="PTHR42715">
    <property type="entry name" value="BETA-GLUCOSIDASE"/>
    <property type="match status" value="1"/>
</dbReference>
<keyword evidence="3" id="KW-0732">Signal</keyword>
<dbReference type="PANTHER" id="PTHR42715:SF10">
    <property type="entry name" value="BETA-GLUCOSIDASE"/>
    <property type="match status" value="1"/>
</dbReference>
<comment type="similarity">
    <text evidence="1">Belongs to the glycosyl hydrolase 3 family.</text>
</comment>
<proteinExistence type="inferred from homology"/>
<evidence type="ECO:0000259" key="4">
    <source>
        <dbReference type="PROSITE" id="PS51820"/>
    </source>
</evidence>
<evidence type="ECO:0000256" key="2">
    <source>
        <dbReference type="ARBA" id="ARBA00022801"/>
    </source>
</evidence>
<keyword evidence="5" id="KW-0326">Glycosidase</keyword>
<dbReference type="GO" id="GO:0005975">
    <property type="term" value="P:carbohydrate metabolic process"/>
    <property type="evidence" value="ECO:0007669"/>
    <property type="project" value="InterPro"/>
</dbReference>
<dbReference type="InterPro" id="IPR017853">
    <property type="entry name" value="GH"/>
</dbReference>
<evidence type="ECO:0000313" key="5">
    <source>
        <dbReference type="EMBL" id="MBB4840357.1"/>
    </source>
</evidence>
<gene>
    <name evidence="5" type="ORF">HNP52_003449</name>
</gene>
<dbReference type="InterPro" id="IPR002772">
    <property type="entry name" value="Glyco_hydro_3_C"/>
</dbReference>
<sequence>MRGLSIAFMMTLSVPSAAGLAPALAQDAEPPVYRRVSAPLNARVDDLIARMTLDEKIALLAGASSMMTNGVPRLGVPGIKMTDGPTGVRSPEGKPATVFPVGAAIAATWNPALAARVGGAIAEEARADGASVLLAPTVNIVRTPRWGRNFETYSEDPYLTAQIALGYVGGVQREGIGVSLKHFVANNQETNRFFVDARVSERALRELYFPAFETVVKQADPWSVMASYNKVNGTYVSQNRLLLTDVLKKDWGFPGAVVSDWGATHSTAPAANAGLDLEMPGPPAQFGAKLRKAVDAGEVGIAQIDDNARRVLRMILRSGVLDRAPSAPAPARNHADVARAAAEEAIVLLKNQAVLPLGSDIRTLAVIGPNAASARMQGGGSSEVVPFDAIASPLAALRAAYPGVRITYAQGVDNEETPPAADAALFSPDAGHAEPGLHASYFSAADFAGEPVRSTRETRFIKRISGNVASASVIGYAAIRWEGWLWPRRSGRHELSIRGTGSATLLLDGRTILDKSVKGVPDARDVIGFPVLRRTVALDLEAGRGYRIRLDYATGQTPYEALAFGLREPSPSLDEAVATARAADAAIVLVGSSSTTEGEGYDRPTLALPGEQDKLVAAVAAANPRTVVVVNSGAAVTMPWRDQVPAILQLWFPGQEGAQALAAILAGRVNPSGKLPVSFPASDADDRADLSKISSDYSEGLLVGYRRFDTTGTAPLFAFGHGLSYSRFGYSALKAPRRLKGGVPLKVQLTLRNEAGPGGKEVVQLYVAPAERGEGEPMRQLRAFAKVALAPGESRRVTLTIDPRAFATWDEAEHRWRVRPGAYALQVGGGSDDIQLRGEVMVAGGEAFVP</sequence>
<dbReference type="InterPro" id="IPR013783">
    <property type="entry name" value="Ig-like_fold"/>
</dbReference>
<dbReference type="EMBL" id="JACHLN010000003">
    <property type="protein sequence ID" value="MBB4840357.1"/>
    <property type="molecule type" value="Genomic_DNA"/>
</dbReference>
<dbReference type="GO" id="GO:0008422">
    <property type="term" value="F:beta-glucosidase activity"/>
    <property type="evidence" value="ECO:0007669"/>
    <property type="project" value="UniProtKB-EC"/>
</dbReference>
<dbReference type="InterPro" id="IPR036881">
    <property type="entry name" value="Glyco_hydro_3_C_sf"/>
</dbReference>
<reference evidence="5 6" key="1">
    <citation type="submission" date="2020-08" db="EMBL/GenBank/DDBJ databases">
        <title>Functional genomics of gut bacteria from endangered species of beetles.</title>
        <authorList>
            <person name="Carlos-Shanley C."/>
        </authorList>
    </citation>
    <scope>NUCLEOTIDE SEQUENCE [LARGE SCALE GENOMIC DNA]</scope>
    <source>
        <strain evidence="5 6">S00224</strain>
    </source>
</reference>
<protein>
    <submittedName>
        <fullName evidence="5">Beta-glucosidase</fullName>
        <ecNumber evidence="5">3.2.1.21</ecNumber>
    </submittedName>
</protein>
<feature type="chain" id="PRO_5030893999" evidence="3">
    <location>
        <begin position="26"/>
        <end position="850"/>
    </location>
</feature>
<name>A0A7W7K445_9SPHN</name>
<feature type="signal peptide" evidence="3">
    <location>
        <begin position="1"/>
        <end position="25"/>
    </location>
</feature>
<dbReference type="SMART" id="SM01217">
    <property type="entry name" value="Fn3_like"/>
    <property type="match status" value="1"/>
</dbReference>
<evidence type="ECO:0000313" key="6">
    <source>
        <dbReference type="Proteomes" id="UP000575241"/>
    </source>
</evidence>
<dbReference type="InterPro" id="IPR050288">
    <property type="entry name" value="Cellulose_deg_GH3"/>
</dbReference>
<organism evidence="5 6">
    <name type="scientific">Sphingomonas kyeonggiensis</name>
    <dbReference type="NCBI Taxonomy" id="1268553"/>
    <lineage>
        <taxon>Bacteria</taxon>
        <taxon>Pseudomonadati</taxon>
        <taxon>Pseudomonadota</taxon>
        <taxon>Alphaproteobacteria</taxon>
        <taxon>Sphingomonadales</taxon>
        <taxon>Sphingomonadaceae</taxon>
        <taxon>Sphingomonas</taxon>
    </lineage>
</organism>
<dbReference type="Gene3D" id="3.20.20.300">
    <property type="entry name" value="Glycoside hydrolase, family 3, N-terminal domain"/>
    <property type="match status" value="1"/>
</dbReference>
<dbReference type="PRINTS" id="PR00133">
    <property type="entry name" value="GLHYDRLASE3"/>
</dbReference>
<dbReference type="Pfam" id="PF01915">
    <property type="entry name" value="Glyco_hydro_3_C"/>
    <property type="match status" value="1"/>
</dbReference>
<dbReference type="Pfam" id="PF07691">
    <property type="entry name" value="PA14"/>
    <property type="match status" value="1"/>
</dbReference>
<dbReference type="RefSeq" id="WP_184168826.1">
    <property type="nucleotide sequence ID" value="NZ_JACHLN010000003.1"/>
</dbReference>
<comment type="caution">
    <text evidence="5">The sequence shown here is derived from an EMBL/GenBank/DDBJ whole genome shotgun (WGS) entry which is preliminary data.</text>
</comment>
<dbReference type="InterPro" id="IPR001764">
    <property type="entry name" value="Glyco_hydro_3_N"/>
</dbReference>
<accession>A0A7W7K445</accession>
<dbReference type="Gene3D" id="2.60.120.260">
    <property type="entry name" value="Galactose-binding domain-like"/>
    <property type="match status" value="1"/>
</dbReference>
<dbReference type="Proteomes" id="UP000575241">
    <property type="component" value="Unassembled WGS sequence"/>
</dbReference>
<dbReference type="SMART" id="SM00758">
    <property type="entry name" value="PA14"/>
    <property type="match status" value="1"/>
</dbReference>
<dbReference type="PROSITE" id="PS51820">
    <property type="entry name" value="PA14"/>
    <property type="match status" value="1"/>
</dbReference>
<dbReference type="Pfam" id="PF14310">
    <property type="entry name" value="Fn3-like"/>
    <property type="match status" value="1"/>
</dbReference>
<feature type="domain" description="PA14" evidence="4">
    <location>
        <begin position="432"/>
        <end position="581"/>
    </location>
</feature>
<dbReference type="Gene3D" id="2.60.40.10">
    <property type="entry name" value="Immunoglobulins"/>
    <property type="match status" value="1"/>
</dbReference>
<keyword evidence="6" id="KW-1185">Reference proteome</keyword>
<evidence type="ECO:0000256" key="1">
    <source>
        <dbReference type="ARBA" id="ARBA00005336"/>
    </source>
</evidence>
<dbReference type="Gene3D" id="3.40.50.1700">
    <property type="entry name" value="Glycoside hydrolase family 3 C-terminal domain"/>
    <property type="match status" value="1"/>
</dbReference>
<keyword evidence="2 5" id="KW-0378">Hydrolase</keyword>
<dbReference type="SUPFAM" id="SSF51445">
    <property type="entry name" value="(Trans)glycosidases"/>
    <property type="match status" value="1"/>
</dbReference>